<name>A0A9W8XE74_9PLEO</name>
<reference evidence="2" key="1">
    <citation type="submission" date="2022-10" db="EMBL/GenBank/DDBJ databases">
        <title>Tapping the CABI collections for fungal endophytes: first genome assemblies for Collariella, Neodidymelliopsis, Ascochyta clinopodiicola, Didymella pomorum, Didymosphaeria variabile, Neocosmospora piperis and Neocucurbitaria cava.</title>
        <authorList>
            <person name="Hill R."/>
        </authorList>
    </citation>
    <scope>NUCLEOTIDE SEQUENCE</scope>
    <source>
        <strain evidence="2">IMI 356815</strain>
    </source>
</reference>
<feature type="region of interest" description="Disordered" evidence="1">
    <location>
        <begin position="1"/>
        <end position="43"/>
    </location>
</feature>
<dbReference type="Proteomes" id="UP001140513">
    <property type="component" value="Unassembled WGS sequence"/>
</dbReference>
<sequence length="103" mass="10577">MDKLKVKARSARNRVAESASRGDGRGSLAHPHSALPPDDAASTAAVNEGFLGTAARDFAVPTDQPVHQPVVEPPTSLQSSVDAGTPVPTPRSNNGNRSQPASA</sequence>
<gene>
    <name evidence="2" type="ORF">N0V89_009684</name>
</gene>
<dbReference type="EMBL" id="JAPEUX010000007">
    <property type="protein sequence ID" value="KAJ4348310.1"/>
    <property type="molecule type" value="Genomic_DNA"/>
</dbReference>
<keyword evidence="3" id="KW-1185">Reference proteome</keyword>
<evidence type="ECO:0000256" key="1">
    <source>
        <dbReference type="SAM" id="MobiDB-lite"/>
    </source>
</evidence>
<dbReference type="AlphaFoldDB" id="A0A9W8XE74"/>
<protein>
    <submittedName>
        <fullName evidence="2">Uncharacterized protein</fullName>
    </submittedName>
</protein>
<feature type="compositionally biased region" description="Basic residues" evidence="1">
    <location>
        <begin position="1"/>
        <end position="12"/>
    </location>
</feature>
<evidence type="ECO:0000313" key="2">
    <source>
        <dbReference type="EMBL" id="KAJ4348310.1"/>
    </source>
</evidence>
<evidence type="ECO:0000313" key="3">
    <source>
        <dbReference type="Proteomes" id="UP001140513"/>
    </source>
</evidence>
<dbReference type="RefSeq" id="XP_056067698.1">
    <property type="nucleotide sequence ID" value="XM_056218433.1"/>
</dbReference>
<organism evidence="2 3">
    <name type="scientific">Didymosphaeria variabile</name>
    <dbReference type="NCBI Taxonomy" id="1932322"/>
    <lineage>
        <taxon>Eukaryota</taxon>
        <taxon>Fungi</taxon>
        <taxon>Dikarya</taxon>
        <taxon>Ascomycota</taxon>
        <taxon>Pezizomycotina</taxon>
        <taxon>Dothideomycetes</taxon>
        <taxon>Pleosporomycetidae</taxon>
        <taxon>Pleosporales</taxon>
        <taxon>Massarineae</taxon>
        <taxon>Didymosphaeriaceae</taxon>
        <taxon>Didymosphaeria</taxon>
    </lineage>
</organism>
<accession>A0A9W8XE74</accession>
<feature type="region of interest" description="Disordered" evidence="1">
    <location>
        <begin position="56"/>
        <end position="103"/>
    </location>
</feature>
<dbReference type="GeneID" id="80913214"/>
<feature type="compositionally biased region" description="Polar residues" evidence="1">
    <location>
        <begin position="90"/>
        <end position="103"/>
    </location>
</feature>
<proteinExistence type="predicted"/>
<comment type="caution">
    <text evidence="2">The sequence shown here is derived from an EMBL/GenBank/DDBJ whole genome shotgun (WGS) entry which is preliminary data.</text>
</comment>